<dbReference type="InterPro" id="IPR017127">
    <property type="entry name" value="Ribosome_uL3_MTase"/>
</dbReference>
<organism evidence="6 7">
    <name type="scientific">Nitrosococcus wardiae</name>
    <dbReference type="NCBI Taxonomy" id="1814290"/>
    <lineage>
        <taxon>Bacteria</taxon>
        <taxon>Pseudomonadati</taxon>
        <taxon>Pseudomonadota</taxon>
        <taxon>Gammaproteobacteria</taxon>
        <taxon>Chromatiales</taxon>
        <taxon>Chromatiaceae</taxon>
        <taxon>Nitrosococcus</taxon>
    </lineage>
</organism>
<comment type="catalytic activity">
    <reaction evidence="4">
        <text>L-glutaminyl-[ribosomal protein uL3] + S-adenosyl-L-methionine = N(5)-methyl-L-glutaminyl-[ribosomal protein uL3] + S-adenosyl-L-homocysteine + H(+)</text>
        <dbReference type="Rhea" id="RHEA:45020"/>
        <dbReference type="Rhea" id="RHEA-COMP:11063"/>
        <dbReference type="Rhea" id="RHEA-COMP:11064"/>
        <dbReference type="ChEBI" id="CHEBI:15378"/>
        <dbReference type="ChEBI" id="CHEBI:30011"/>
        <dbReference type="ChEBI" id="CHEBI:57856"/>
        <dbReference type="ChEBI" id="CHEBI:59789"/>
        <dbReference type="ChEBI" id="CHEBI:61891"/>
        <dbReference type="EC" id="2.1.1.298"/>
    </reaction>
</comment>
<dbReference type="EMBL" id="CP038033">
    <property type="protein sequence ID" value="QBQ54085.1"/>
    <property type="molecule type" value="Genomic_DNA"/>
</dbReference>
<dbReference type="InterPro" id="IPR007848">
    <property type="entry name" value="Small_mtfrase_dom"/>
</dbReference>
<keyword evidence="6" id="KW-0687">Ribonucleoprotein</keyword>
<evidence type="ECO:0000256" key="2">
    <source>
        <dbReference type="ARBA" id="ARBA00022679"/>
    </source>
</evidence>
<dbReference type="PROSITE" id="PS00092">
    <property type="entry name" value="N6_MTASE"/>
    <property type="match status" value="1"/>
</dbReference>
<dbReference type="OrthoDB" id="9800643at2"/>
<dbReference type="GO" id="GO:0005840">
    <property type="term" value="C:ribosome"/>
    <property type="evidence" value="ECO:0007669"/>
    <property type="project" value="UniProtKB-KW"/>
</dbReference>
<dbReference type="NCBIfam" id="TIGR03533">
    <property type="entry name" value="L3_gln_methyl"/>
    <property type="match status" value="1"/>
</dbReference>
<dbReference type="GO" id="GO:0036009">
    <property type="term" value="F:protein-glutamine N-methyltransferase activity"/>
    <property type="evidence" value="ECO:0007669"/>
    <property type="project" value="UniProtKB-UniRule"/>
</dbReference>
<dbReference type="KEGG" id="nwr:E3U44_05895"/>
<dbReference type="Pfam" id="PF05175">
    <property type="entry name" value="MTS"/>
    <property type="match status" value="1"/>
</dbReference>
<dbReference type="Gene3D" id="1.10.8.10">
    <property type="entry name" value="DNA helicase RuvA subunit, C-terminal domain"/>
    <property type="match status" value="1"/>
</dbReference>
<dbReference type="GO" id="GO:0032259">
    <property type="term" value="P:methylation"/>
    <property type="evidence" value="ECO:0007669"/>
    <property type="project" value="UniProtKB-KW"/>
</dbReference>
<dbReference type="CDD" id="cd02440">
    <property type="entry name" value="AdoMet_MTases"/>
    <property type="match status" value="1"/>
</dbReference>
<dbReference type="InterPro" id="IPR029063">
    <property type="entry name" value="SAM-dependent_MTases_sf"/>
</dbReference>
<evidence type="ECO:0000256" key="1">
    <source>
        <dbReference type="ARBA" id="ARBA00022603"/>
    </source>
</evidence>
<evidence type="ECO:0000313" key="6">
    <source>
        <dbReference type="EMBL" id="QBQ54085.1"/>
    </source>
</evidence>
<keyword evidence="3 4" id="KW-0949">S-adenosyl-L-methionine</keyword>
<dbReference type="SUPFAM" id="SSF53335">
    <property type="entry name" value="S-adenosyl-L-methionine-dependent methyltransferases"/>
    <property type="match status" value="1"/>
</dbReference>
<keyword evidence="1 4" id="KW-0489">Methyltransferase</keyword>
<dbReference type="NCBIfam" id="TIGR00536">
    <property type="entry name" value="hemK_fam"/>
    <property type="match status" value="1"/>
</dbReference>
<gene>
    <name evidence="4 6" type="primary">prmB</name>
    <name evidence="6" type="ORF">E3U44_05895</name>
</gene>
<keyword evidence="6" id="KW-0689">Ribosomal protein</keyword>
<dbReference type="GO" id="GO:0005829">
    <property type="term" value="C:cytosol"/>
    <property type="evidence" value="ECO:0007669"/>
    <property type="project" value="TreeGrafter"/>
</dbReference>
<proteinExistence type="inferred from homology"/>
<dbReference type="EC" id="2.1.1.298" evidence="4"/>
<dbReference type="Proteomes" id="UP000294325">
    <property type="component" value="Chromosome"/>
</dbReference>
<dbReference type="HAMAP" id="MF_02125">
    <property type="entry name" value="L3_methyltr_PrmB"/>
    <property type="match status" value="1"/>
</dbReference>
<sequence>MSTPPENQAQQLHTLRDFIRWGASRFNEAGLFFGHGTDNAIDEATALVLHALHLAPQSLPAEFFGARLTEIEKRQILALLERRIRERIPAPYLTHEAWFAGLSFYVDERVLIPRSPLAELIEQHFTPFVSPERVHTLLDLCTGSGCIAIATAYAFPQAQVDATDISQEALAVARLNIERYGLEDQVHALPSNLFEGLKERRYDLILSNPPYVGEAELASLPKEYHYEPRQALEAENEGLSLVLQILLQAPDHLNKQGILIVEVGNSEAALNRRLPEVPFLWLEFERGGYGVFLLTREQLINAKEVIAKALPSY</sequence>
<name>A0A4V1AVR8_9GAMM</name>
<comment type="function">
    <text evidence="4">Methylates ribosomal protein uL3 on a specific glutamine residue.</text>
</comment>
<keyword evidence="7" id="KW-1185">Reference proteome</keyword>
<reference evidence="6 7" key="1">
    <citation type="submission" date="2019-03" db="EMBL/GenBank/DDBJ databases">
        <title>The genome sequence of Nitrosococcus wardiae strain D1FHST reveals the archetypal metabolic capacity of ammonia-oxidizing Gammaproteobacteria.</title>
        <authorList>
            <person name="Wang L."/>
            <person name="Lim C.K."/>
            <person name="Hanson T.E."/>
            <person name="Dang H."/>
            <person name="Klotz M.G."/>
        </authorList>
    </citation>
    <scope>NUCLEOTIDE SEQUENCE [LARGE SCALE GENOMIC DNA]</scope>
    <source>
        <strain evidence="6 7">D1FHS</strain>
    </source>
</reference>
<dbReference type="GO" id="GO:0003676">
    <property type="term" value="F:nucleic acid binding"/>
    <property type="evidence" value="ECO:0007669"/>
    <property type="project" value="InterPro"/>
</dbReference>
<protein>
    <recommendedName>
        <fullName evidence="4">Ribosomal protein uL3 glutamine methyltransferase</fullName>
        <shortName evidence="4">uL3 MTase</shortName>
        <ecNumber evidence="4">2.1.1.298</ecNumber>
    </recommendedName>
    <alternativeName>
        <fullName evidence="4">N5-glutamine methyltransferase PrmB</fullName>
    </alternativeName>
</protein>
<evidence type="ECO:0000259" key="5">
    <source>
        <dbReference type="Pfam" id="PF05175"/>
    </source>
</evidence>
<accession>A0A4V1AVR8</accession>
<evidence type="ECO:0000313" key="7">
    <source>
        <dbReference type="Proteomes" id="UP000294325"/>
    </source>
</evidence>
<dbReference type="PANTHER" id="PTHR47806">
    <property type="entry name" value="50S RIBOSOMAL PROTEIN L3 GLUTAMINE METHYLTRANSFERASE"/>
    <property type="match status" value="1"/>
</dbReference>
<comment type="similarity">
    <text evidence="4">Belongs to the protein N5-glutamine methyltransferase family. PrmB subfamily.</text>
</comment>
<dbReference type="InterPro" id="IPR002052">
    <property type="entry name" value="DNA_methylase_N6_adenine_CS"/>
</dbReference>
<dbReference type="PIRSF" id="PIRSF037167">
    <property type="entry name" value="Mtase_YfcB_prd"/>
    <property type="match status" value="1"/>
</dbReference>
<evidence type="ECO:0000256" key="3">
    <source>
        <dbReference type="ARBA" id="ARBA00022691"/>
    </source>
</evidence>
<dbReference type="InterPro" id="IPR004556">
    <property type="entry name" value="HemK-like"/>
</dbReference>
<feature type="domain" description="Methyltransferase small" evidence="5">
    <location>
        <begin position="133"/>
        <end position="254"/>
    </location>
</feature>
<dbReference type="RefSeq" id="WP_134357125.1">
    <property type="nucleotide sequence ID" value="NZ_CP038033.1"/>
</dbReference>
<keyword evidence="2 4" id="KW-0808">Transferase</keyword>
<evidence type="ECO:0000256" key="4">
    <source>
        <dbReference type="HAMAP-Rule" id="MF_02125"/>
    </source>
</evidence>
<dbReference type="Gene3D" id="3.40.50.150">
    <property type="entry name" value="Vaccinia Virus protein VP39"/>
    <property type="match status" value="1"/>
</dbReference>
<dbReference type="AlphaFoldDB" id="A0A4V1AVR8"/>
<dbReference type="PANTHER" id="PTHR47806:SF1">
    <property type="entry name" value="RIBOSOMAL PROTEIN UL3 GLUTAMINE METHYLTRANSFERASE"/>
    <property type="match status" value="1"/>
</dbReference>